<reference evidence="1" key="1">
    <citation type="submission" date="2020-05" db="EMBL/GenBank/DDBJ databases">
        <authorList>
            <person name="Chiriac C."/>
            <person name="Salcher M."/>
            <person name="Ghai R."/>
            <person name="Kavagutti S V."/>
        </authorList>
    </citation>
    <scope>NUCLEOTIDE SEQUENCE</scope>
</reference>
<name>A0A6J5SW92_9CAUD</name>
<organism evidence="1">
    <name type="scientific">uncultured Caudovirales phage</name>
    <dbReference type="NCBI Taxonomy" id="2100421"/>
    <lineage>
        <taxon>Viruses</taxon>
        <taxon>Duplodnaviria</taxon>
        <taxon>Heunggongvirae</taxon>
        <taxon>Uroviricota</taxon>
        <taxon>Caudoviricetes</taxon>
        <taxon>Peduoviridae</taxon>
        <taxon>Maltschvirus</taxon>
        <taxon>Maltschvirus maltsch</taxon>
    </lineage>
</organism>
<protein>
    <submittedName>
        <fullName evidence="1">Uncharacterized protein</fullName>
    </submittedName>
</protein>
<dbReference type="EMBL" id="LR797474">
    <property type="protein sequence ID" value="CAB4219216.1"/>
    <property type="molecule type" value="Genomic_DNA"/>
</dbReference>
<sequence length="1111" mass="126194">MNINNLVFFDKNGESYNFSQNAETSAWEGSDYFLPISTALYDVSNLFILEKVGDNYRFPVLEPGSKLTVTWQTAESADNFFLFTIAKEDPHTDSTTYLSRQTRLDITYEDLSPNGFVNLDLAYPLQLNVGFSPSEEVSYNRILNIHYEIGSSKTLIASIYFYGEGEDEDERFRIWLANFGIKFNREDALLLKDYDLKEGLPDWKQINQARKQLLVNRDQIYPYVGTYKGLINIINILGYRDVLRVKEYWQDQDSKSGYYGKYAMVDVTDLLTTGSIDELDLVDLNGQLKKGGKFKKTEFLALVYEFSVASNVYDDDGVPEVEFTTDFTVDEIFYKLNRLSTKLKTEILPINVVIKDVIGEFIYFSKFNIRSWSDSAIITELQINDDYNTVINHPSSKSQLLLIRDIKPLYPKLNGTSEFPEITFNQTTIFPYQNGQKYTVSEMPSFITAIADYYTDINRYEFELHGQTNPTVTGDDIDGKVGCPITLEAYIPDFMLSDLDGSKFGDFSGSHFTIGNIRYRNGYEIEWNIEGPQGYVFNWRSALADLVKLPHILPHVGNYSIKSTVYDLQGGQNVSYLHTTVLNEEPVIEVFMKVQDKPKYQIKDLHNIMIKDLGDSPLYLPFANVVQGSTFNSGLSQHYLDWNTYSNNFGVGNPQTESEIFTEGTGFELIKNSTNSAKLQYGTGSSQEGQPTLGDYRNATLQDLILNRLSDFSYTADRLNGFIIKLVEYSSHTLTHISFYSDDTLGAYALGSYTDAEDLADQLNHEADDLNIQEYRYVAVNENIHAHAKRQDRTLHRVLALTYQGSPRFTEHVYTFSYPRLVYSPTLISTLNSQLSQIAKEIDEDLLFLSVPFDDCLRKTGETAYSLQSVTIPNSFPSSKTFILTRPQEFIVGKKIRVSSISNPSDWAEGIVTQPAGIDRILITFSGSSLTGNTRSDWKFEYVESIANLTPTEAIAGTPDYWINNQFGNYIEFSSTTDPTATVTGFLPSNLDQNTFSLSNLKTGPDGLVIPLHQPIFAAVSNIESKKECIWTLNLFDKPVVQIKNTSTFIWRFSDPGEYSLNVKVTDINNNEYKLVTNFNAIHANGIKDYTKYLEGTLNRRNLLYGSRRFA</sequence>
<gene>
    <name evidence="1" type="ORF">UFOVP1604_299</name>
</gene>
<proteinExistence type="predicted"/>
<evidence type="ECO:0000313" key="1">
    <source>
        <dbReference type="EMBL" id="CAB4219216.1"/>
    </source>
</evidence>
<accession>A0A6J5SW92</accession>